<sequence length="61" mass="7136">MFFNRKGQEDKLENIMEDVEVYSCSDSACNGWMRKDFASDDLKCPLCGHEMTMEIRELPKI</sequence>
<accession>A0ABZ2CQY4</accession>
<dbReference type="Proteomes" id="UP001357223">
    <property type="component" value="Chromosome"/>
</dbReference>
<dbReference type="InterPro" id="IPR025916">
    <property type="entry name" value="YdjO"/>
</dbReference>
<reference evidence="1 2" key="1">
    <citation type="submission" date="2023-10" db="EMBL/GenBank/DDBJ databases">
        <title>Niallia locisalis sp.nov. isolated from a salt pond sample.</title>
        <authorList>
            <person name="Li X.-J."/>
            <person name="Dong L."/>
        </authorList>
    </citation>
    <scope>NUCLEOTIDE SEQUENCE [LARGE SCALE GENOMIC DNA]</scope>
    <source>
        <strain evidence="1 2">DSM 29761</strain>
    </source>
</reference>
<keyword evidence="2" id="KW-1185">Reference proteome</keyword>
<organism evidence="1 2">
    <name type="scientific">Niallia oryzisoli</name>
    <dbReference type="NCBI Taxonomy" id="1737571"/>
    <lineage>
        <taxon>Bacteria</taxon>
        <taxon>Bacillati</taxon>
        <taxon>Bacillota</taxon>
        <taxon>Bacilli</taxon>
        <taxon>Bacillales</taxon>
        <taxon>Bacillaceae</taxon>
        <taxon>Niallia</taxon>
    </lineage>
</organism>
<evidence type="ECO:0000313" key="1">
    <source>
        <dbReference type="EMBL" id="WVX84367.1"/>
    </source>
</evidence>
<proteinExistence type="predicted"/>
<dbReference type="EMBL" id="CP137640">
    <property type="protein sequence ID" value="WVX84367.1"/>
    <property type="molecule type" value="Genomic_DNA"/>
</dbReference>
<dbReference type="Pfam" id="PF14169">
    <property type="entry name" value="YdjO"/>
    <property type="match status" value="1"/>
</dbReference>
<gene>
    <name evidence="1" type="ORF">R4Z09_10135</name>
</gene>
<evidence type="ECO:0000313" key="2">
    <source>
        <dbReference type="Proteomes" id="UP001357223"/>
    </source>
</evidence>
<dbReference type="RefSeq" id="WP_338453241.1">
    <property type="nucleotide sequence ID" value="NZ_CP137640.1"/>
</dbReference>
<protein>
    <submittedName>
        <fullName evidence="1">Cold-inducible protein YdjO-related protein</fullName>
    </submittedName>
</protein>
<name>A0ABZ2CQY4_9BACI</name>